<feature type="transmembrane region" description="Helical" evidence="2">
    <location>
        <begin position="42"/>
        <end position="64"/>
    </location>
</feature>
<proteinExistence type="predicted"/>
<reference evidence="3 4" key="1">
    <citation type="submission" date="2018-10" db="EMBL/GenBank/DDBJ databases">
        <title>A high-quality apple genome assembly.</title>
        <authorList>
            <person name="Hu J."/>
        </authorList>
    </citation>
    <scope>NUCLEOTIDE SEQUENCE [LARGE SCALE GENOMIC DNA]</scope>
    <source>
        <strain evidence="4">cv. HFTH1</strain>
        <tissue evidence="3">Young leaf</tissue>
    </source>
</reference>
<evidence type="ECO:0000313" key="4">
    <source>
        <dbReference type="Proteomes" id="UP000290289"/>
    </source>
</evidence>
<evidence type="ECO:0000256" key="2">
    <source>
        <dbReference type="SAM" id="Phobius"/>
    </source>
</evidence>
<name>A0A498JX39_MALDO</name>
<keyword evidence="2" id="KW-0472">Membrane</keyword>
<dbReference type="STRING" id="3750.A0A498JX39"/>
<keyword evidence="2" id="KW-0812">Transmembrane</keyword>
<sequence length="76" mass="8820">MAEITEPLLPPKETPETSKPLEPADDFDPKTMRRITPGLKRLIITVSVLFSFILVSIDVLLAALREWRRYKQENKR</sequence>
<evidence type="ECO:0000313" key="3">
    <source>
        <dbReference type="EMBL" id="RXH98052.1"/>
    </source>
</evidence>
<keyword evidence="2" id="KW-1133">Transmembrane helix</keyword>
<keyword evidence="4" id="KW-1185">Reference proteome</keyword>
<gene>
    <name evidence="3" type="ORF">DVH24_010377</name>
</gene>
<comment type="caution">
    <text evidence="3">The sequence shown here is derived from an EMBL/GenBank/DDBJ whole genome shotgun (WGS) entry which is preliminary data.</text>
</comment>
<protein>
    <submittedName>
        <fullName evidence="3">Uncharacterized protein</fullName>
    </submittedName>
</protein>
<dbReference type="EMBL" id="RDQH01000331">
    <property type="protein sequence ID" value="RXH98052.1"/>
    <property type="molecule type" value="Genomic_DNA"/>
</dbReference>
<accession>A0A498JX39</accession>
<organism evidence="3 4">
    <name type="scientific">Malus domestica</name>
    <name type="common">Apple</name>
    <name type="synonym">Pyrus malus</name>
    <dbReference type="NCBI Taxonomy" id="3750"/>
    <lineage>
        <taxon>Eukaryota</taxon>
        <taxon>Viridiplantae</taxon>
        <taxon>Streptophyta</taxon>
        <taxon>Embryophyta</taxon>
        <taxon>Tracheophyta</taxon>
        <taxon>Spermatophyta</taxon>
        <taxon>Magnoliopsida</taxon>
        <taxon>eudicotyledons</taxon>
        <taxon>Gunneridae</taxon>
        <taxon>Pentapetalae</taxon>
        <taxon>rosids</taxon>
        <taxon>fabids</taxon>
        <taxon>Rosales</taxon>
        <taxon>Rosaceae</taxon>
        <taxon>Amygdaloideae</taxon>
        <taxon>Maleae</taxon>
        <taxon>Malus</taxon>
    </lineage>
</organism>
<dbReference type="Proteomes" id="UP000290289">
    <property type="component" value="Chromosome 5"/>
</dbReference>
<evidence type="ECO:0000256" key="1">
    <source>
        <dbReference type="SAM" id="MobiDB-lite"/>
    </source>
</evidence>
<dbReference type="AlphaFoldDB" id="A0A498JX39"/>
<feature type="region of interest" description="Disordered" evidence="1">
    <location>
        <begin position="1"/>
        <end position="32"/>
    </location>
</feature>